<dbReference type="InterPro" id="IPR006260">
    <property type="entry name" value="TonB/TolA_C"/>
</dbReference>
<comment type="similarity">
    <text evidence="2">Belongs to the TonB family.</text>
</comment>
<evidence type="ECO:0000256" key="3">
    <source>
        <dbReference type="ARBA" id="ARBA00022448"/>
    </source>
</evidence>
<keyword evidence="13" id="KW-1185">Reference proteome</keyword>
<evidence type="ECO:0000256" key="1">
    <source>
        <dbReference type="ARBA" id="ARBA00004383"/>
    </source>
</evidence>
<evidence type="ECO:0000313" key="12">
    <source>
        <dbReference type="EMBL" id="NOU61424.1"/>
    </source>
</evidence>
<dbReference type="PANTHER" id="PTHR33446">
    <property type="entry name" value="PROTEIN TONB-RELATED"/>
    <property type="match status" value="1"/>
</dbReference>
<evidence type="ECO:0000256" key="4">
    <source>
        <dbReference type="ARBA" id="ARBA00022475"/>
    </source>
</evidence>
<evidence type="ECO:0000256" key="9">
    <source>
        <dbReference type="ARBA" id="ARBA00023136"/>
    </source>
</evidence>
<keyword evidence="8 10" id="KW-1133">Transmembrane helix</keyword>
<name>A0ABX1WZ80_9BACT</name>
<dbReference type="NCBIfam" id="TIGR01352">
    <property type="entry name" value="tonB_Cterm"/>
    <property type="match status" value="1"/>
</dbReference>
<gene>
    <name evidence="12" type="ORF">ELS83_16570</name>
</gene>
<evidence type="ECO:0000259" key="11">
    <source>
        <dbReference type="PROSITE" id="PS52015"/>
    </source>
</evidence>
<proteinExistence type="inferred from homology"/>
<reference evidence="12 13" key="1">
    <citation type="submission" date="2018-12" db="EMBL/GenBank/DDBJ databases">
        <title>Marinifilum JC070 sp. nov., a marine bacterium isolated from Yongle Blue Hole in the South China Sea.</title>
        <authorList>
            <person name="Fu T."/>
        </authorList>
    </citation>
    <scope>NUCLEOTIDE SEQUENCE [LARGE SCALE GENOMIC DNA]</scope>
    <source>
        <strain evidence="12 13">JC070</strain>
    </source>
</reference>
<dbReference type="PANTHER" id="PTHR33446:SF2">
    <property type="entry name" value="PROTEIN TONB"/>
    <property type="match status" value="1"/>
</dbReference>
<comment type="subcellular location">
    <subcellularLocation>
        <location evidence="1">Cell inner membrane</location>
        <topology evidence="1">Single-pass membrane protein</topology>
        <orientation evidence="1">Periplasmic side</orientation>
    </subcellularLocation>
</comment>
<evidence type="ECO:0000256" key="6">
    <source>
        <dbReference type="ARBA" id="ARBA00022692"/>
    </source>
</evidence>
<organism evidence="12 13">
    <name type="scientific">Marinifilum caeruleilacunae</name>
    <dbReference type="NCBI Taxonomy" id="2499076"/>
    <lineage>
        <taxon>Bacteria</taxon>
        <taxon>Pseudomonadati</taxon>
        <taxon>Bacteroidota</taxon>
        <taxon>Bacteroidia</taxon>
        <taxon>Marinilabiliales</taxon>
        <taxon>Marinifilaceae</taxon>
    </lineage>
</organism>
<evidence type="ECO:0000313" key="13">
    <source>
        <dbReference type="Proteomes" id="UP000732105"/>
    </source>
</evidence>
<keyword evidence="6 10" id="KW-0812">Transmembrane</keyword>
<dbReference type="InterPro" id="IPR003538">
    <property type="entry name" value="TonB"/>
</dbReference>
<dbReference type="InterPro" id="IPR051045">
    <property type="entry name" value="TonB-dependent_transducer"/>
</dbReference>
<protein>
    <submittedName>
        <fullName evidence="12">Energy transducer TonB</fullName>
    </submittedName>
</protein>
<sequence>MKEKKNPQYNLEKKRIMFLQFGLIFSFMLVLTAFEYKVPFEEPKDVVLDVLDDVDMLIPITYREPEKPIEPPQVKKITLLNPTIVEDIDADPDYEPIDSFGDIEDDVQLPVENDIEEEEETPFVHAEFMPVFRPDRNKDFKAGNMDLFRTLQTSVKYPVTAQETGIQGKVYVRFVVTKTGDISDIQITRSVDPLLDNEVIRVLKNLPKFKPGMQRLKPVSVYYSAYVNFKLQ</sequence>
<dbReference type="Proteomes" id="UP000732105">
    <property type="component" value="Unassembled WGS sequence"/>
</dbReference>
<accession>A0ABX1WZ80</accession>
<keyword evidence="4" id="KW-1003">Cell membrane</keyword>
<keyword evidence="5" id="KW-0997">Cell inner membrane</keyword>
<keyword evidence="7" id="KW-0653">Protein transport</keyword>
<dbReference type="PRINTS" id="PR01374">
    <property type="entry name" value="TONBPROTEIN"/>
</dbReference>
<dbReference type="SUPFAM" id="SSF74653">
    <property type="entry name" value="TolA/TonB C-terminal domain"/>
    <property type="match status" value="1"/>
</dbReference>
<evidence type="ECO:0000256" key="8">
    <source>
        <dbReference type="ARBA" id="ARBA00022989"/>
    </source>
</evidence>
<evidence type="ECO:0000256" key="5">
    <source>
        <dbReference type="ARBA" id="ARBA00022519"/>
    </source>
</evidence>
<keyword evidence="3" id="KW-0813">Transport</keyword>
<dbReference type="Pfam" id="PF03544">
    <property type="entry name" value="TonB_C"/>
    <property type="match status" value="1"/>
</dbReference>
<dbReference type="Gene3D" id="3.30.1150.10">
    <property type="match status" value="1"/>
</dbReference>
<dbReference type="EMBL" id="RZNH01000033">
    <property type="protein sequence ID" value="NOU61424.1"/>
    <property type="molecule type" value="Genomic_DNA"/>
</dbReference>
<evidence type="ECO:0000256" key="10">
    <source>
        <dbReference type="SAM" id="Phobius"/>
    </source>
</evidence>
<feature type="transmembrane region" description="Helical" evidence="10">
    <location>
        <begin position="16"/>
        <end position="34"/>
    </location>
</feature>
<keyword evidence="9 10" id="KW-0472">Membrane</keyword>
<dbReference type="PROSITE" id="PS52015">
    <property type="entry name" value="TONB_CTD"/>
    <property type="match status" value="1"/>
</dbReference>
<comment type="caution">
    <text evidence="12">The sequence shown here is derived from an EMBL/GenBank/DDBJ whole genome shotgun (WGS) entry which is preliminary data.</text>
</comment>
<dbReference type="RefSeq" id="WP_171596688.1">
    <property type="nucleotide sequence ID" value="NZ_RZNH01000033.1"/>
</dbReference>
<evidence type="ECO:0000256" key="2">
    <source>
        <dbReference type="ARBA" id="ARBA00006555"/>
    </source>
</evidence>
<dbReference type="InterPro" id="IPR037682">
    <property type="entry name" value="TonB_C"/>
</dbReference>
<evidence type="ECO:0000256" key="7">
    <source>
        <dbReference type="ARBA" id="ARBA00022927"/>
    </source>
</evidence>
<feature type="domain" description="TonB C-terminal" evidence="11">
    <location>
        <begin position="142"/>
        <end position="232"/>
    </location>
</feature>